<reference evidence="3" key="5">
    <citation type="submission" date="2018-04" db="UniProtKB">
        <authorList>
            <consortium name="EnsemblFungi"/>
        </authorList>
    </citation>
    <scope>IDENTIFICATION</scope>
    <source>
        <strain evidence="3">R3-111a-1</strain>
    </source>
</reference>
<keyword evidence="4" id="KW-1185">Reference proteome</keyword>
<dbReference type="RefSeq" id="XP_009220280.1">
    <property type="nucleotide sequence ID" value="XM_009222016.1"/>
</dbReference>
<reference evidence="2" key="3">
    <citation type="submission" date="2010-09" db="EMBL/GenBank/DDBJ databases">
        <title>Annotation of Gaeumannomyces graminis var. tritici R3-111a-1.</title>
        <authorList>
            <consortium name="The Broad Institute Genome Sequencing Platform"/>
            <person name="Ma L.-J."/>
            <person name="Dead R."/>
            <person name="Young S.K."/>
            <person name="Zeng Q."/>
            <person name="Gargeya S."/>
            <person name="Fitzgerald M."/>
            <person name="Haas B."/>
            <person name="Abouelleil A."/>
            <person name="Alvarado L."/>
            <person name="Arachchi H.M."/>
            <person name="Berlin A."/>
            <person name="Brown A."/>
            <person name="Chapman S.B."/>
            <person name="Chen Z."/>
            <person name="Dunbar C."/>
            <person name="Freedman E."/>
            <person name="Gearin G."/>
            <person name="Gellesch M."/>
            <person name="Goldberg J."/>
            <person name="Griggs A."/>
            <person name="Gujja S."/>
            <person name="Heiman D."/>
            <person name="Howarth C."/>
            <person name="Larson L."/>
            <person name="Lui A."/>
            <person name="MacDonald P.J.P."/>
            <person name="Mehta T."/>
            <person name="Montmayeur A."/>
            <person name="Murphy C."/>
            <person name="Neiman D."/>
            <person name="Pearson M."/>
            <person name="Priest M."/>
            <person name="Roberts A."/>
            <person name="Saif S."/>
            <person name="Shea T."/>
            <person name="Shenoy N."/>
            <person name="Sisk P."/>
            <person name="Stolte C."/>
            <person name="Sykes S."/>
            <person name="Yandava C."/>
            <person name="Wortman J."/>
            <person name="Nusbaum C."/>
            <person name="Birren B."/>
        </authorList>
    </citation>
    <scope>NUCLEOTIDE SEQUENCE</scope>
    <source>
        <strain evidence="2">R3-111a-1</strain>
    </source>
</reference>
<evidence type="ECO:0000256" key="1">
    <source>
        <dbReference type="SAM" id="MobiDB-lite"/>
    </source>
</evidence>
<name>J3NSH2_GAET3</name>
<reference evidence="2" key="2">
    <citation type="submission" date="2010-07" db="EMBL/GenBank/DDBJ databases">
        <authorList>
            <consortium name="The Broad Institute Genome Sequencing Platform"/>
            <consortium name="Broad Institute Genome Sequencing Center for Infectious Disease"/>
            <person name="Ma L.-J."/>
            <person name="Dead R."/>
            <person name="Young S."/>
            <person name="Zeng Q."/>
            <person name="Koehrsen M."/>
            <person name="Alvarado L."/>
            <person name="Berlin A."/>
            <person name="Chapman S.B."/>
            <person name="Chen Z."/>
            <person name="Freedman E."/>
            <person name="Gellesch M."/>
            <person name="Goldberg J."/>
            <person name="Griggs A."/>
            <person name="Gujja S."/>
            <person name="Heilman E.R."/>
            <person name="Heiman D."/>
            <person name="Hepburn T."/>
            <person name="Howarth C."/>
            <person name="Jen D."/>
            <person name="Larson L."/>
            <person name="Mehta T."/>
            <person name="Neiman D."/>
            <person name="Pearson M."/>
            <person name="Roberts A."/>
            <person name="Saif S."/>
            <person name="Shea T."/>
            <person name="Shenoy N."/>
            <person name="Sisk P."/>
            <person name="Stolte C."/>
            <person name="Sykes S."/>
            <person name="Walk T."/>
            <person name="White J."/>
            <person name="Yandava C."/>
            <person name="Haas B."/>
            <person name="Nusbaum C."/>
            <person name="Birren B."/>
        </authorList>
    </citation>
    <scope>NUCLEOTIDE SEQUENCE</scope>
    <source>
        <strain evidence="2">R3-111a-1</strain>
    </source>
</reference>
<evidence type="ECO:0000313" key="3">
    <source>
        <dbReference type="EnsemblFungi" id="EJT79135"/>
    </source>
</evidence>
<organism evidence="2">
    <name type="scientific">Gaeumannomyces tritici (strain R3-111a-1)</name>
    <name type="common">Wheat and barley take-all root rot fungus</name>
    <name type="synonym">Gaeumannomyces graminis var. tritici</name>
    <dbReference type="NCBI Taxonomy" id="644352"/>
    <lineage>
        <taxon>Eukaryota</taxon>
        <taxon>Fungi</taxon>
        <taxon>Dikarya</taxon>
        <taxon>Ascomycota</taxon>
        <taxon>Pezizomycotina</taxon>
        <taxon>Sordariomycetes</taxon>
        <taxon>Sordariomycetidae</taxon>
        <taxon>Magnaporthales</taxon>
        <taxon>Magnaporthaceae</taxon>
        <taxon>Gaeumannomyces</taxon>
    </lineage>
</organism>
<evidence type="ECO:0000313" key="4">
    <source>
        <dbReference type="Proteomes" id="UP000006039"/>
    </source>
</evidence>
<dbReference type="Proteomes" id="UP000006039">
    <property type="component" value="Unassembled WGS sequence"/>
</dbReference>
<feature type="region of interest" description="Disordered" evidence="1">
    <location>
        <begin position="34"/>
        <end position="129"/>
    </location>
</feature>
<dbReference type="GeneID" id="20344682"/>
<accession>J3NSH2</accession>
<proteinExistence type="predicted"/>
<dbReference type="HOGENOM" id="CLU_1948943_0_0_1"/>
<dbReference type="AlphaFoldDB" id="J3NSH2"/>
<dbReference type="EnsemblFungi" id="EJT79135">
    <property type="protein sequence ID" value="EJT79135"/>
    <property type="gene ID" value="GGTG_04224"/>
</dbReference>
<feature type="compositionally biased region" description="Basic and acidic residues" evidence="1">
    <location>
        <begin position="79"/>
        <end position="102"/>
    </location>
</feature>
<dbReference type="VEuPathDB" id="FungiDB:GGTG_04224"/>
<evidence type="ECO:0000313" key="2">
    <source>
        <dbReference type="EMBL" id="EJT79135.1"/>
    </source>
</evidence>
<dbReference type="EMBL" id="GL385396">
    <property type="protein sequence ID" value="EJT79135.1"/>
    <property type="molecule type" value="Genomic_DNA"/>
</dbReference>
<feature type="compositionally biased region" description="Gly residues" evidence="1">
    <location>
        <begin position="43"/>
        <end position="55"/>
    </location>
</feature>
<gene>
    <name evidence="3" type="primary">20344682</name>
    <name evidence="2" type="ORF">GGTG_04224</name>
</gene>
<protein>
    <submittedName>
        <fullName evidence="2 3">Uncharacterized protein</fullName>
    </submittedName>
</protein>
<reference evidence="3" key="4">
    <citation type="journal article" date="2015" name="G3 (Bethesda)">
        <title>Genome sequences of three phytopathogenic species of the Magnaporthaceae family of fungi.</title>
        <authorList>
            <person name="Okagaki L.H."/>
            <person name="Nunes C.C."/>
            <person name="Sailsbery J."/>
            <person name="Clay B."/>
            <person name="Brown D."/>
            <person name="John T."/>
            <person name="Oh Y."/>
            <person name="Young N."/>
            <person name="Fitzgerald M."/>
            <person name="Haas B.J."/>
            <person name="Zeng Q."/>
            <person name="Young S."/>
            <person name="Adiconis X."/>
            <person name="Fan L."/>
            <person name="Levin J.Z."/>
            <person name="Mitchell T.K."/>
            <person name="Okubara P.A."/>
            <person name="Farman M.L."/>
            <person name="Kohn L.M."/>
            <person name="Birren B."/>
            <person name="Ma L.-J."/>
            <person name="Dean R.A."/>
        </authorList>
    </citation>
    <scope>NUCLEOTIDE SEQUENCE</scope>
    <source>
        <strain evidence="3">R3-111a-1</strain>
    </source>
</reference>
<sequence length="129" mass="13632">MLPPSLSYQPTFFDLPWRRKSIAWADTEMGEFIGGDLDKKHAGGGNGGGGSGTTKGGASLRYTDLADDDSGSESGGSADPKDAQDKDKGDKKTSPHKLERALKRNSVRSVSPYLGGSGFDVKRGSRVLI</sequence>
<reference evidence="4" key="1">
    <citation type="submission" date="2010-07" db="EMBL/GenBank/DDBJ databases">
        <title>The genome sequence of Gaeumannomyces graminis var. tritici strain R3-111a-1.</title>
        <authorList>
            <consortium name="The Broad Institute Genome Sequencing Platform"/>
            <person name="Ma L.-J."/>
            <person name="Dead R."/>
            <person name="Young S."/>
            <person name="Zeng Q."/>
            <person name="Koehrsen M."/>
            <person name="Alvarado L."/>
            <person name="Berlin A."/>
            <person name="Chapman S.B."/>
            <person name="Chen Z."/>
            <person name="Freedman E."/>
            <person name="Gellesch M."/>
            <person name="Goldberg J."/>
            <person name="Griggs A."/>
            <person name="Gujja S."/>
            <person name="Heilman E.R."/>
            <person name="Heiman D."/>
            <person name="Hepburn T."/>
            <person name="Howarth C."/>
            <person name="Jen D."/>
            <person name="Larson L."/>
            <person name="Mehta T."/>
            <person name="Neiman D."/>
            <person name="Pearson M."/>
            <person name="Roberts A."/>
            <person name="Saif S."/>
            <person name="Shea T."/>
            <person name="Shenoy N."/>
            <person name="Sisk P."/>
            <person name="Stolte C."/>
            <person name="Sykes S."/>
            <person name="Walk T."/>
            <person name="White J."/>
            <person name="Yandava C."/>
            <person name="Haas B."/>
            <person name="Nusbaum C."/>
            <person name="Birren B."/>
        </authorList>
    </citation>
    <scope>NUCLEOTIDE SEQUENCE [LARGE SCALE GENOMIC DNA]</scope>
    <source>
        <strain evidence="4">R3-111a-1</strain>
    </source>
</reference>